<evidence type="ECO:0000313" key="2">
    <source>
        <dbReference type="Proteomes" id="UP000482960"/>
    </source>
</evidence>
<dbReference type="RefSeq" id="WP_173084944.1">
    <property type="nucleotide sequence ID" value="NZ_BLPG01000002.1"/>
</dbReference>
<gene>
    <name evidence="1" type="ORF">Prum_093040</name>
</gene>
<dbReference type="Proteomes" id="UP000482960">
    <property type="component" value="Unassembled WGS sequence"/>
</dbReference>
<organism evidence="1 2">
    <name type="scientific">Phytohabitans rumicis</name>
    <dbReference type="NCBI Taxonomy" id="1076125"/>
    <lineage>
        <taxon>Bacteria</taxon>
        <taxon>Bacillati</taxon>
        <taxon>Actinomycetota</taxon>
        <taxon>Actinomycetes</taxon>
        <taxon>Micromonosporales</taxon>
        <taxon>Micromonosporaceae</taxon>
    </lineage>
</organism>
<keyword evidence="2" id="KW-1185">Reference proteome</keyword>
<evidence type="ECO:0000313" key="1">
    <source>
        <dbReference type="EMBL" id="GFJ95662.1"/>
    </source>
</evidence>
<dbReference type="AlphaFoldDB" id="A0A6V8LEJ8"/>
<accession>A0A6V8LEJ8</accession>
<reference evidence="1 2" key="1">
    <citation type="submission" date="2020-03" db="EMBL/GenBank/DDBJ databases">
        <title>Whole genome shotgun sequence of Phytohabitans rumicis NBRC 108638.</title>
        <authorList>
            <person name="Komaki H."/>
            <person name="Tamura T."/>
        </authorList>
    </citation>
    <scope>NUCLEOTIDE SEQUENCE [LARGE SCALE GENOMIC DNA]</scope>
    <source>
        <strain evidence="1 2">NBRC 108638</strain>
    </source>
</reference>
<proteinExistence type="predicted"/>
<name>A0A6V8LEJ8_9ACTN</name>
<comment type="caution">
    <text evidence="1">The sequence shown here is derived from an EMBL/GenBank/DDBJ whole genome shotgun (WGS) entry which is preliminary data.</text>
</comment>
<reference evidence="1 2" key="2">
    <citation type="submission" date="2020-03" db="EMBL/GenBank/DDBJ databases">
        <authorList>
            <person name="Ichikawa N."/>
            <person name="Kimura A."/>
            <person name="Kitahashi Y."/>
            <person name="Uohara A."/>
        </authorList>
    </citation>
    <scope>NUCLEOTIDE SEQUENCE [LARGE SCALE GENOMIC DNA]</scope>
    <source>
        <strain evidence="1 2">NBRC 108638</strain>
    </source>
</reference>
<protein>
    <submittedName>
        <fullName evidence="1">Uncharacterized protein</fullName>
    </submittedName>
</protein>
<dbReference type="EMBL" id="BLPG01000002">
    <property type="protein sequence ID" value="GFJ95662.1"/>
    <property type="molecule type" value="Genomic_DNA"/>
</dbReference>
<sequence length="60" mass="6864">MLILAMLLNLLPARLALLVVPGDPRWDAAHERWVALLAFAAAGLLWAGHEPTRRRRQLWR</sequence>